<name>A0A9P8NH35_ASPFM</name>
<sequence length="90" mass="9598">MRDTTPRETPTPTPTASVFESTLPLSDMFVWAPLALVVGQLEGEAEDVPVPEAVLLEAVSMLVALDSLVGNYTAKGNLKRFLTVRAANAV</sequence>
<gene>
    <name evidence="1" type="ORF">KXV57_006571</name>
</gene>
<dbReference type="EMBL" id="JAIBSC010000049">
    <property type="protein sequence ID" value="KAH1904015.1"/>
    <property type="molecule type" value="Genomic_DNA"/>
</dbReference>
<organism evidence="1 2">
    <name type="scientific">Aspergillus fumigatus</name>
    <name type="common">Neosartorya fumigata</name>
    <dbReference type="NCBI Taxonomy" id="746128"/>
    <lineage>
        <taxon>Eukaryota</taxon>
        <taxon>Fungi</taxon>
        <taxon>Dikarya</taxon>
        <taxon>Ascomycota</taxon>
        <taxon>Pezizomycotina</taxon>
        <taxon>Eurotiomycetes</taxon>
        <taxon>Eurotiomycetidae</taxon>
        <taxon>Eurotiales</taxon>
        <taxon>Aspergillaceae</taxon>
        <taxon>Aspergillus</taxon>
        <taxon>Aspergillus subgen. Fumigati</taxon>
    </lineage>
</organism>
<evidence type="ECO:0000313" key="2">
    <source>
        <dbReference type="Proteomes" id="UP000813423"/>
    </source>
</evidence>
<proteinExistence type="predicted"/>
<dbReference type="Proteomes" id="UP000813423">
    <property type="component" value="Unassembled WGS sequence"/>
</dbReference>
<comment type="caution">
    <text evidence="1">The sequence shown here is derived from an EMBL/GenBank/DDBJ whole genome shotgun (WGS) entry which is preliminary data.</text>
</comment>
<dbReference type="AlphaFoldDB" id="A0A9P8NH35"/>
<accession>A0A9P8NH35</accession>
<protein>
    <submittedName>
        <fullName evidence="1">Uncharacterized protein</fullName>
    </submittedName>
</protein>
<reference evidence="1" key="1">
    <citation type="submission" date="2021-08" db="EMBL/GenBank/DDBJ databases">
        <title>Global Aspergillus fumigatus from environmental and clinical sources.</title>
        <authorList>
            <person name="Barber A."/>
            <person name="Sae-Ong T."/>
        </authorList>
    </citation>
    <scope>NUCLEOTIDE SEQUENCE</scope>
    <source>
        <strain evidence="1">NRZ-2016-071</strain>
    </source>
</reference>
<evidence type="ECO:0000313" key="1">
    <source>
        <dbReference type="EMBL" id="KAH1904015.1"/>
    </source>
</evidence>